<dbReference type="Pfam" id="PF12770">
    <property type="entry name" value="CHAT"/>
    <property type="match status" value="1"/>
</dbReference>
<comment type="caution">
    <text evidence="2">The sequence shown here is derived from an EMBL/GenBank/DDBJ whole genome shotgun (WGS) entry which is preliminary data.</text>
</comment>
<dbReference type="InterPro" id="IPR024983">
    <property type="entry name" value="CHAT_dom"/>
</dbReference>
<proteinExistence type="predicted"/>
<dbReference type="OrthoDB" id="5301473at2759"/>
<evidence type="ECO:0000313" key="3">
    <source>
        <dbReference type="Proteomes" id="UP000664169"/>
    </source>
</evidence>
<dbReference type="EMBL" id="CAJPDQ010000004">
    <property type="protein sequence ID" value="CAF9908303.1"/>
    <property type="molecule type" value="Genomic_DNA"/>
</dbReference>
<reference evidence="2" key="1">
    <citation type="submission" date="2021-03" db="EMBL/GenBank/DDBJ databases">
        <authorList>
            <person name="Tagirdzhanova G."/>
        </authorList>
    </citation>
    <scope>NUCLEOTIDE SEQUENCE</scope>
</reference>
<protein>
    <recommendedName>
        <fullName evidence="1">CHAT domain-containing protein</fullName>
    </recommendedName>
</protein>
<dbReference type="InterPro" id="IPR027417">
    <property type="entry name" value="P-loop_NTPase"/>
</dbReference>
<evidence type="ECO:0000313" key="2">
    <source>
        <dbReference type="EMBL" id="CAF9908303.1"/>
    </source>
</evidence>
<evidence type="ECO:0000259" key="1">
    <source>
        <dbReference type="Pfam" id="PF12770"/>
    </source>
</evidence>
<name>A0A8H3I7X7_9LECA</name>
<dbReference type="SUPFAM" id="SSF52540">
    <property type="entry name" value="P-loop containing nucleoside triphosphate hydrolases"/>
    <property type="match status" value="1"/>
</dbReference>
<organism evidence="2 3">
    <name type="scientific">Gomphillus americanus</name>
    <dbReference type="NCBI Taxonomy" id="1940652"/>
    <lineage>
        <taxon>Eukaryota</taxon>
        <taxon>Fungi</taxon>
        <taxon>Dikarya</taxon>
        <taxon>Ascomycota</taxon>
        <taxon>Pezizomycotina</taxon>
        <taxon>Lecanoromycetes</taxon>
        <taxon>OSLEUM clade</taxon>
        <taxon>Ostropomycetidae</taxon>
        <taxon>Ostropales</taxon>
        <taxon>Graphidaceae</taxon>
        <taxon>Gomphilloideae</taxon>
        <taxon>Gomphillus</taxon>
    </lineage>
</organism>
<feature type="domain" description="CHAT" evidence="1">
    <location>
        <begin position="124"/>
        <end position="365"/>
    </location>
</feature>
<keyword evidence="3" id="KW-1185">Reference proteome</keyword>
<dbReference type="Proteomes" id="UP000664169">
    <property type="component" value="Unassembled WGS sequence"/>
</dbReference>
<sequence>MARSSPPNIDAVQALTLRNGVSEFERATINIVELERNSDSSSWKLRISSDSSSRSVESSFISELDIPLTASDKEELEWYFNSYLIDDPFRATRAETAEQIFTKARRSLLQCISPALQVIRRSSNTNAYKITLHVVADGMSSSIHSLPWEILEGSVASDEQQAFLVDLNVTRGCSTKQLKYSPTLTKLEHSPRILMVSSRVREEGDISHGLILRNVWQTVSELDDVNADEFISFVRPGSFPNLETILRDSGEKSIDILHLDMHGSLDKKTGKAHVWFACNGGSSWRPQAITAHRLAKVLVKYKVRCVILNACLSAVAGESRVSNFAYTLCEAGVPCVLGISYSISSQTAVAFMKVLYKTLIHEQSSLEDAIACGRAACRSLSLESTSPSLNMTANHSILPQLYTLGDMKWFYSLSRADHVDKSEPFKESIRLWDIVTQAVSPRHCDTIMHMAESRLIHRPLLIMHGESGIGKTFLTRYLSLWWRETGFVGETVVFDCQSIDETKPSVRELIRAQVKELNNSRHARAVEELHIKKKKPMFDRLFIVDNFWIQSSTELEPDSESVSPTNEESSPVPFLNWFLEEADKHHCAMLLISSLPKFVLEKELPTLNRLSVPYLSTAEAINLMQIVVETTSKLAGEDFTFKLAQKQGFSLKRLLRLRPLRQPRLLILIASAWTNERPRLDEIFELVEGSFTLPKLHRAEESLISTMNVMETNSGPGIVFDSKTGTELLVEYLENWRHHRPTLYWLTLSLVMFREAIHRYLGVWIQALVHEKFFELMIARDPSNPETRADTSQYLDIFHLLRDCGFIQGTQEDHHGAEYVCVNPLLHFILRWILRTKEADLAAKAFDLLSQAFTGYHYTFLQRLNGKIRWEHPLHVSEISNMTLILHTLAAGTDLITYNYRNVNLYRLFLHAQPRDHYRLEQVVRTTTSILRRYRELHELFPIRWFRPKGDTVNVKLHHLTGITLLHCLALCKLGNPLHCIKTIEESLRTVDAWTDPTSTREQHPLDIYCLRCLLLLIMQSRSAADPDIITSILGHDLGQLDRDNDILPHAILFKIALAMQVKLKASSLPEDHILQDPESMITSEIQWLMRQRLFPEAMNESTRYYLNSITSPLFGLPESVFAEDQVFELVDGQFIALNGILMSSISLPTIPSFETPVRGVSYSQIYRDSEESIKATEKLLQVAIMREDYWGQFYHLNHLLIWSTIQRNFDTAERLSYMMLLSHWNCSGGLDDQLPSMRVSDRTSIEIYADRVRRTMFLSLILCSQEHQSQFDNSLLSFEQLHKYEIPPFVNRADSELVTWMERRALETIARLKTCRSLKSKQCLARSYANLYGVYAAALQTDGQPVDILSKAMQALLDYLRLDYATSTWDTTYPSRTRVLLLMFHLWLNSFNTVGVWLDGFLKSLLRWFGTSVVKVHAGAIPMENYMAEVLGWTHSQVRHYFVQIRTGIGARTMGLDEREQEFLDEAGQILVATDPESLSLQQWKYDSSRGWISCFQPSTSGLSEQWYGNEEQAFGQWYVNFCTYKG</sequence>
<gene>
    <name evidence="2" type="ORF">GOMPHAMPRED_006124</name>
</gene>
<accession>A0A8H3I7X7</accession>